<dbReference type="Proteomes" id="UP000199412">
    <property type="component" value="Unassembled WGS sequence"/>
</dbReference>
<accession>A0A1G7DZ16</accession>
<keyword evidence="1" id="KW-1133">Transmembrane helix</keyword>
<reference evidence="2 3" key="1">
    <citation type="submission" date="2016-10" db="EMBL/GenBank/DDBJ databases">
        <authorList>
            <person name="de Groot N.N."/>
        </authorList>
    </citation>
    <scope>NUCLEOTIDE SEQUENCE [LARGE SCALE GENOMIC DNA]</scope>
    <source>
        <strain evidence="2 3">ATCC 700224</strain>
    </source>
</reference>
<keyword evidence="3" id="KW-1185">Reference proteome</keyword>
<dbReference type="PANTHER" id="PTHR33645:SF11">
    <property type="entry name" value="AMINOPEPTIDASE (DUF3754)"/>
    <property type="match status" value="1"/>
</dbReference>
<evidence type="ECO:0008006" key="4">
    <source>
        <dbReference type="Google" id="ProtNLM"/>
    </source>
</evidence>
<dbReference type="InterPro" id="IPR022227">
    <property type="entry name" value="DUF3754"/>
</dbReference>
<keyword evidence="1" id="KW-0812">Transmembrane</keyword>
<dbReference type="STRING" id="69960.SAMN05421720_10892"/>
<gene>
    <name evidence="2" type="ORF">SAMN05421720_10892</name>
</gene>
<proteinExistence type="predicted"/>
<feature type="transmembrane region" description="Helical" evidence="1">
    <location>
        <begin position="247"/>
        <end position="280"/>
    </location>
</feature>
<dbReference type="EMBL" id="FNAP01000008">
    <property type="protein sequence ID" value="SDE56510.1"/>
    <property type="molecule type" value="Genomic_DNA"/>
</dbReference>
<feature type="transmembrane region" description="Helical" evidence="1">
    <location>
        <begin position="292"/>
        <end position="310"/>
    </location>
</feature>
<protein>
    <recommendedName>
        <fullName evidence="4">DUF3754 domain-containing protein</fullName>
    </recommendedName>
</protein>
<dbReference type="Pfam" id="PF12576">
    <property type="entry name" value="DUF3754"/>
    <property type="match status" value="1"/>
</dbReference>
<name>A0A1G7DZ16_9PROT</name>
<evidence type="ECO:0000313" key="3">
    <source>
        <dbReference type="Proteomes" id="UP000199412"/>
    </source>
</evidence>
<sequence>MKALSETEAPPKEGACRVACEDAPDTFIAVPQGALVERLADVWKGRVEDGAGFETLCRLFGLLFRIEGRETLAALRDEYHGFNPDLPTRATVWSEDRDHDYERLKDRLSRLLVQGNFCEIDADRLRLAETDMAEVDAEIRVPHHHYADVSFFARGRCHTTTTRSRFLGLMRRTRQSVRLRHVVVMIRFHDAIAEPRRRLPVPLMGPRTDARVFEGRVVIKLFIDVAEADLNMLYPGARAIMRLRDKLLLGVPALAGGVPVLMNILPALSVLFVVVAAYLGFVAGGSVPQEEMAKALAAVSALAGLGGFLMRQWIKFERQVLKYQMMLTDNLYYRNVCNNAAVFDFLLGTAEDQEFKEALLAYVHILRADQPLTPAGLKDAVEAWLSATFAIRVEFDIDDALDKLARLDLLERAADGTLRVAAPRDAEDRLRAVWTAVGA</sequence>
<evidence type="ECO:0000256" key="1">
    <source>
        <dbReference type="SAM" id="Phobius"/>
    </source>
</evidence>
<organism evidence="2 3">
    <name type="scientific">Rhodospira trueperi</name>
    <dbReference type="NCBI Taxonomy" id="69960"/>
    <lineage>
        <taxon>Bacteria</taxon>
        <taxon>Pseudomonadati</taxon>
        <taxon>Pseudomonadota</taxon>
        <taxon>Alphaproteobacteria</taxon>
        <taxon>Rhodospirillales</taxon>
        <taxon>Rhodospirillaceae</taxon>
        <taxon>Rhodospira</taxon>
    </lineage>
</organism>
<evidence type="ECO:0000313" key="2">
    <source>
        <dbReference type="EMBL" id="SDE56510.1"/>
    </source>
</evidence>
<keyword evidence="1" id="KW-0472">Membrane</keyword>
<dbReference type="AlphaFoldDB" id="A0A1G7DZ16"/>
<dbReference type="PANTHER" id="PTHR33645">
    <property type="entry name" value="AMINOPEPTIDASE (DUF3754)"/>
    <property type="match status" value="1"/>
</dbReference>